<name>A0A6S6U4N6_9BACT</name>
<dbReference type="AlphaFoldDB" id="A0A6S6U4N6"/>
<dbReference type="InterPro" id="IPR036097">
    <property type="entry name" value="HisK_dim/P_sf"/>
</dbReference>
<evidence type="ECO:0000256" key="8">
    <source>
        <dbReference type="ARBA" id="ARBA00023012"/>
    </source>
</evidence>
<feature type="chain" id="PRO_5027851135" description="histidine kinase" evidence="10">
    <location>
        <begin position="18"/>
        <end position="627"/>
    </location>
</feature>
<keyword evidence="7" id="KW-0067">ATP-binding</keyword>
<feature type="transmembrane region" description="Helical" evidence="9">
    <location>
        <begin position="364"/>
        <end position="383"/>
    </location>
</feature>
<keyword evidence="8" id="KW-0902">Two-component regulatory system</keyword>
<dbReference type="Pfam" id="PF02518">
    <property type="entry name" value="HATPase_c"/>
    <property type="match status" value="1"/>
</dbReference>
<keyword evidence="6 12" id="KW-0418">Kinase</keyword>
<dbReference type="PANTHER" id="PTHR43065">
    <property type="entry name" value="SENSOR HISTIDINE KINASE"/>
    <property type="match status" value="1"/>
</dbReference>
<dbReference type="InterPro" id="IPR011622">
    <property type="entry name" value="7TMR_DISM_rcpt_extracell_dom2"/>
</dbReference>
<dbReference type="GO" id="GO:0000155">
    <property type="term" value="F:phosphorelay sensor kinase activity"/>
    <property type="evidence" value="ECO:0007669"/>
    <property type="project" value="InterPro"/>
</dbReference>
<dbReference type="Pfam" id="PF07695">
    <property type="entry name" value="7TMR-DISM_7TM"/>
    <property type="match status" value="1"/>
</dbReference>
<dbReference type="PRINTS" id="PR00344">
    <property type="entry name" value="BCTRLSENSOR"/>
</dbReference>
<evidence type="ECO:0000256" key="3">
    <source>
        <dbReference type="ARBA" id="ARBA00022553"/>
    </source>
</evidence>
<dbReference type="Gene3D" id="1.10.287.130">
    <property type="match status" value="1"/>
</dbReference>
<feature type="transmembrane region" description="Helical" evidence="9">
    <location>
        <begin position="233"/>
        <end position="254"/>
    </location>
</feature>
<protein>
    <recommendedName>
        <fullName evidence="2">histidine kinase</fullName>
        <ecNumber evidence="2">2.7.13.3</ecNumber>
    </recommendedName>
</protein>
<dbReference type="Gene3D" id="3.30.565.10">
    <property type="entry name" value="Histidine kinase-like ATPase, C-terminal domain"/>
    <property type="match status" value="1"/>
</dbReference>
<dbReference type="InterPro" id="IPR011623">
    <property type="entry name" value="7TMR_DISM_rcpt_extracell_dom1"/>
</dbReference>
<evidence type="ECO:0000256" key="5">
    <source>
        <dbReference type="ARBA" id="ARBA00022741"/>
    </source>
</evidence>
<keyword evidence="5" id="KW-0547">Nucleotide-binding</keyword>
<evidence type="ECO:0000256" key="4">
    <source>
        <dbReference type="ARBA" id="ARBA00022679"/>
    </source>
</evidence>
<evidence type="ECO:0000259" key="11">
    <source>
        <dbReference type="PROSITE" id="PS50109"/>
    </source>
</evidence>
<keyword evidence="10" id="KW-0732">Signal</keyword>
<evidence type="ECO:0000256" key="9">
    <source>
        <dbReference type="SAM" id="Phobius"/>
    </source>
</evidence>
<keyword evidence="9" id="KW-0812">Transmembrane</keyword>
<dbReference type="CDD" id="cd00075">
    <property type="entry name" value="HATPase"/>
    <property type="match status" value="1"/>
</dbReference>
<evidence type="ECO:0000256" key="7">
    <source>
        <dbReference type="ARBA" id="ARBA00022840"/>
    </source>
</evidence>
<evidence type="ECO:0000256" key="6">
    <source>
        <dbReference type="ARBA" id="ARBA00022777"/>
    </source>
</evidence>
<dbReference type="SUPFAM" id="SSF55874">
    <property type="entry name" value="ATPase domain of HSP90 chaperone/DNA topoisomerase II/histidine kinase"/>
    <property type="match status" value="1"/>
</dbReference>
<proteinExistence type="predicted"/>
<dbReference type="SUPFAM" id="SSF47384">
    <property type="entry name" value="Homodimeric domain of signal transducing histidine kinase"/>
    <property type="match status" value="1"/>
</dbReference>
<dbReference type="GO" id="GO:0005524">
    <property type="term" value="F:ATP binding"/>
    <property type="evidence" value="ECO:0007669"/>
    <property type="project" value="UniProtKB-KW"/>
</dbReference>
<dbReference type="InterPro" id="IPR003661">
    <property type="entry name" value="HisK_dim/P_dom"/>
</dbReference>
<feature type="transmembrane region" description="Helical" evidence="9">
    <location>
        <begin position="173"/>
        <end position="197"/>
    </location>
</feature>
<evidence type="ECO:0000256" key="2">
    <source>
        <dbReference type="ARBA" id="ARBA00012438"/>
    </source>
</evidence>
<evidence type="ECO:0000256" key="10">
    <source>
        <dbReference type="SAM" id="SignalP"/>
    </source>
</evidence>
<keyword evidence="3" id="KW-0597">Phosphoprotein</keyword>
<feature type="transmembrane region" description="Helical" evidence="9">
    <location>
        <begin position="204"/>
        <end position="227"/>
    </location>
</feature>
<keyword evidence="4" id="KW-0808">Transferase</keyword>
<dbReference type="EMBL" id="CACVAP010000102">
    <property type="protein sequence ID" value="CAA6822466.1"/>
    <property type="molecule type" value="Genomic_DNA"/>
</dbReference>
<dbReference type="InterPro" id="IPR003594">
    <property type="entry name" value="HATPase_dom"/>
</dbReference>
<gene>
    <name evidence="12" type="ORF">HELGO_WM9265</name>
</gene>
<dbReference type="InterPro" id="IPR005467">
    <property type="entry name" value="His_kinase_dom"/>
</dbReference>
<sequence>MLRFLFLVIFSLSFLHASETLLIGDDDSYEVLAYSEYSAVKNMSELPSDLDKNSWYKDKSAFNRDDKHQAYWVRVKVKNSEDILKELYLMDERRYVYSIEYYLVQNGEVITYRKDGLYVKENSSSFNSSQRIFPLTLIPNEDAEILFKVQNYNMLDMPFKIATKKYMIEYFQIYSFLQGAFFLVLLLMIVYNFITYLIVRARAYLYYIAYVLLLLIYQSIYFGYFRLFNIEPVIVVLLMNMGGIGFIIFAVFFIKELFQLKKYLPKIDKAFSIVVWYLVVILVVYSISIVMIDFYSSQIIYNLISVIMPLYVFLLLYSLNYLAYKRVNKLVYYYAFIWNIVAILGLLLIAMHSNLISTSLPIDYLFQIGMFTETIVFSLLLAYRIKEIDTEKQEQQLLIVQQNRLASMGEMISSIAHQWRQPLSQINGRVLVLDIDYHKGKLTDELMEEHISDIEKTTAYMSETINDFMNFFNTKKESEEFWISSLIAESQRIIMMSSLKKVEIISHVDDVLLVGYKSELIQVLLIVINNAIDAYSGEDIAIINIVVKGTLDSRVIITIKDNGDGISDEVLVKMFEPYYTTKHKAQGTGLGLYILKMIIENGMGGKASIKNDVSGAIFTIDIPKVMF</sequence>
<feature type="signal peptide" evidence="10">
    <location>
        <begin position="1"/>
        <end position="17"/>
    </location>
</feature>
<keyword evidence="9" id="KW-1133">Transmembrane helix</keyword>
<dbReference type="Gene3D" id="2.60.40.2380">
    <property type="match status" value="1"/>
</dbReference>
<feature type="transmembrane region" description="Helical" evidence="9">
    <location>
        <begin position="298"/>
        <end position="319"/>
    </location>
</feature>
<dbReference type="Pfam" id="PF07696">
    <property type="entry name" value="7TMR-DISMED2"/>
    <property type="match status" value="1"/>
</dbReference>
<reference evidence="12" key="1">
    <citation type="submission" date="2020-01" db="EMBL/GenBank/DDBJ databases">
        <authorList>
            <person name="Meier V. D."/>
            <person name="Meier V D."/>
        </authorList>
    </citation>
    <scope>NUCLEOTIDE SEQUENCE</scope>
    <source>
        <strain evidence="12">HLG_WM_MAG_06</strain>
    </source>
</reference>
<evidence type="ECO:0000256" key="1">
    <source>
        <dbReference type="ARBA" id="ARBA00000085"/>
    </source>
</evidence>
<organism evidence="12">
    <name type="scientific">uncultured Sulfurovum sp</name>
    <dbReference type="NCBI Taxonomy" id="269237"/>
    <lineage>
        <taxon>Bacteria</taxon>
        <taxon>Pseudomonadati</taxon>
        <taxon>Campylobacterota</taxon>
        <taxon>Epsilonproteobacteria</taxon>
        <taxon>Campylobacterales</taxon>
        <taxon>Sulfurovaceae</taxon>
        <taxon>Sulfurovum</taxon>
        <taxon>environmental samples</taxon>
    </lineage>
</organism>
<evidence type="ECO:0000313" key="12">
    <source>
        <dbReference type="EMBL" id="CAA6822466.1"/>
    </source>
</evidence>
<dbReference type="SMART" id="SM00388">
    <property type="entry name" value="HisKA"/>
    <property type="match status" value="1"/>
</dbReference>
<dbReference type="EC" id="2.7.13.3" evidence="2"/>
<feature type="transmembrane region" description="Helical" evidence="9">
    <location>
        <begin position="274"/>
        <end position="292"/>
    </location>
</feature>
<dbReference type="SMART" id="SM00387">
    <property type="entry name" value="HATPase_c"/>
    <property type="match status" value="1"/>
</dbReference>
<dbReference type="PANTHER" id="PTHR43065:SF10">
    <property type="entry name" value="PEROXIDE STRESS-ACTIVATED HISTIDINE KINASE MAK3"/>
    <property type="match status" value="1"/>
</dbReference>
<dbReference type="CDD" id="cd00082">
    <property type="entry name" value="HisKA"/>
    <property type="match status" value="1"/>
</dbReference>
<feature type="domain" description="Histidine kinase" evidence="11">
    <location>
        <begin position="414"/>
        <end position="626"/>
    </location>
</feature>
<feature type="transmembrane region" description="Helical" evidence="9">
    <location>
        <begin position="331"/>
        <end position="352"/>
    </location>
</feature>
<comment type="catalytic activity">
    <reaction evidence="1">
        <text>ATP + protein L-histidine = ADP + protein N-phospho-L-histidine.</text>
        <dbReference type="EC" id="2.7.13.3"/>
    </reaction>
</comment>
<accession>A0A6S6U4N6</accession>
<dbReference type="InterPro" id="IPR004358">
    <property type="entry name" value="Sig_transdc_His_kin-like_C"/>
</dbReference>
<dbReference type="InterPro" id="IPR036890">
    <property type="entry name" value="HATPase_C_sf"/>
</dbReference>
<dbReference type="PROSITE" id="PS50109">
    <property type="entry name" value="HIS_KIN"/>
    <property type="match status" value="1"/>
</dbReference>
<keyword evidence="9" id="KW-0472">Membrane</keyword>